<keyword evidence="5" id="KW-0874">Quinone</keyword>
<dbReference type="OrthoDB" id="9803734at2"/>
<dbReference type="Pfam" id="PF00146">
    <property type="entry name" value="NADHdh"/>
    <property type="match status" value="1"/>
</dbReference>
<dbReference type="Proteomes" id="UP000075359">
    <property type="component" value="Unassembled WGS sequence"/>
</dbReference>
<dbReference type="STRING" id="1630136.AS592_11130"/>
<evidence type="ECO:0000313" key="8">
    <source>
        <dbReference type="Proteomes" id="UP000075359"/>
    </source>
</evidence>
<sequence length="317" mass="35858">METLFQAFVFPGLLYVLLWTVGLFWFFRKFMAPLHKRVGPYFNGPHGSYQTLFDLSKLLTKESITPKGVNPYLFSIMPLLAVITAMLPAAFIPWTANTTVVHTEYGLLALIVLIGIEPFLLFLTGFGSDNKYSFLGGIRVLSQAISMETAFFLAALSPALLFGTLNLEVIVEKSSWFSFAVLIPGFILYFIALLGLLEQPPFNIPDAEQEIVYGFYTEYSGTNYFMLKLAEFVEFMAVFAGVATLFMGAYKGIFWDGYSWFFLKMMLVAVVMMTIRAATPRITLKQMLRFSWRYLVPISLLNVAWVMLAKNLFFAGV</sequence>
<dbReference type="InterPro" id="IPR001694">
    <property type="entry name" value="NADH_UbQ_OxRdtase_su1/FPO"/>
</dbReference>
<feature type="transmembrane region" description="Helical" evidence="5">
    <location>
        <begin position="259"/>
        <end position="278"/>
    </location>
</feature>
<dbReference type="GO" id="GO:0009060">
    <property type="term" value="P:aerobic respiration"/>
    <property type="evidence" value="ECO:0007669"/>
    <property type="project" value="TreeGrafter"/>
</dbReference>
<comment type="catalytic activity">
    <reaction evidence="5">
        <text>a quinone + NADH + 5 H(+)(in) = a quinol + NAD(+) + 4 H(+)(out)</text>
        <dbReference type="Rhea" id="RHEA:57888"/>
        <dbReference type="ChEBI" id="CHEBI:15378"/>
        <dbReference type="ChEBI" id="CHEBI:24646"/>
        <dbReference type="ChEBI" id="CHEBI:57540"/>
        <dbReference type="ChEBI" id="CHEBI:57945"/>
        <dbReference type="ChEBI" id="CHEBI:132124"/>
    </reaction>
</comment>
<evidence type="ECO:0000256" key="5">
    <source>
        <dbReference type="HAMAP-Rule" id="MF_01350"/>
    </source>
</evidence>
<keyword evidence="5" id="KW-1003">Cell membrane</keyword>
<dbReference type="GO" id="GO:0003954">
    <property type="term" value="F:NADH dehydrogenase activity"/>
    <property type="evidence" value="ECO:0007669"/>
    <property type="project" value="TreeGrafter"/>
</dbReference>
<evidence type="ECO:0000256" key="2">
    <source>
        <dbReference type="ARBA" id="ARBA00022692"/>
    </source>
</evidence>
<protein>
    <recommendedName>
        <fullName evidence="5">NADH-quinone oxidoreductase subunit H</fullName>
        <ecNumber evidence="5">7.1.1.-</ecNumber>
    </recommendedName>
    <alternativeName>
        <fullName evidence="5">NADH dehydrogenase I subunit H</fullName>
    </alternativeName>
    <alternativeName>
        <fullName evidence="5">NDH-1 subunit H</fullName>
    </alternativeName>
</protein>
<dbReference type="EMBL" id="LNKT01000001">
    <property type="protein sequence ID" value="KYJ87638.1"/>
    <property type="molecule type" value="Genomic_DNA"/>
</dbReference>
<keyword evidence="5" id="KW-1278">Translocase</keyword>
<feature type="transmembrane region" description="Helical" evidence="5">
    <location>
        <begin position="176"/>
        <end position="197"/>
    </location>
</feature>
<comment type="similarity">
    <text evidence="5 6">Belongs to the complex I subunit 1 family.</text>
</comment>
<feature type="transmembrane region" description="Helical" evidence="5">
    <location>
        <begin position="149"/>
        <end position="170"/>
    </location>
</feature>
<evidence type="ECO:0000256" key="1">
    <source>
        <dbReference type="ARBA" id="ARBA00004141"/>
    </source>
</evidence>
<comment type="function">
    <text evidence="5">NDH-1 shuttles electrons from NADH, via FMN and iron-sulfur (Fe-S) centers, to quinones in the respiratory chain. The immediate electron acceptor for the enzyme in this species is believed to be ubiquinone. Couples the redox reaction to proton translocation (for every two electrons transferred, four hydrogen ions are translocated across the cytoplasmic membrane), and thus conserves the redox energy in a proton gradient. This subunit may bind ubiquinone.</text>
</comment>
<dbReference type="AlphaFoldDB" id="A0A151CJB8"/>
<dbReference type="GO" id="GO:0016655">
    <property type="term" value="F:oxidoreductase activity, acting on NAD(P)H, quinone or similar compound as acceptor"/>
    <property type="evidence" value="ECO:0007669"/>
    <property type="project" value="UniProtKB-UniRule"/>
</dbReference>
<dbReference type="EC" id="7.1.1.-" evidence="5"/>
<keyword evidence="5 6" id="KW-0520">NAD</keyword>
<feature type="transmembrane region" description="Helical" evidence="5">
    <location>
        <begin position="106"/>
        <end position="128"/>
    </location>
</feature>
<dbReference type="PANTHER" id="PTHR11432">
    <property type="entry name" value="NADH DEHYDROGENASE SUBUNIT 1"/>
    <property type="match status" value="1"/>
</dbReference>
<keyword evidence="4 5" id="KW-0472">Membrane</keyword>
<dbReference type="PANTHER" id="PTHR11432:SF3">
    <property type="entry name" value="NADH-UBIQUINONE OXIDOREDUCTASE CHAIN 1"/>
    <property type="match status" value="1"/>
</dbReference>
<organism evidence="7 8">
    <name type="scientific">Sulfurovum riftiae</name>
    <dbReference type="NCBI Taxonomy" id="1630136"/>
    <lineage>
        <taxon>Bacteria</taxon>
        <taxon>Pseudomonadati</taxon>
        <taxon>Campylobacterota</taxon>
        <taxon>Epsilonproteobacteria</taxon>
        <taxon>Campylobacterales</taxon>
        <taxon>Sulfurovaceae</taxon>
        <taxon>Sulfurovum</taxon>
    </lineage>
</organism>
<name>A0A151CJB8_9BACT</name>
<evidence type="ECO:0000256" key="4">
    <source>
        <dbReference type="ARBA" id="ARBA00023136"/>
    </source>
</evidence>
<comment type="subcellular location">
    <subcellularLocation>
        <location evidence="5 6">Cell membrane</location>
        <topology evidence="5 6">Multi-pass membrane protein</topology>
    </subcellularLocation>
    <subcellularLocation>
        <location evidence="1">Membrane</location>
        <topology evidence="1">Multi-pass membrane protein</topology>
    </subcellularLocation>
</comment>
<feature type="transmembrane region" description="Helical" evidence="5">
    <location>
        <begin position="6"/>
        <end position="27"/>
    </location>
</feature>
<dbReference type="GO" id="GO:0005886">
    <property type="term" value="C:plasma membrane"/>
    <property type="evidence" value="ECO:0007669"/>
    <property type="project" value="UniProtKB-SubCell"/>
</dbReference>
<keyword evidence="5" id="KW-0830">Ubiquinone</keyword>
<proteinExistence type="inferred from homology"/>
<comment type="caution">
    <text evidence="7">The sequence shown here is derived from an EMBL/GenBank/DDBJ whole genome shotgun (WGS) entry which is preliminary data.</text>
</comment>
<keyword evidence="2 5" id="KW-0812">Transmembrane</keyword>
<feature type="transmembrane region" description="Helical" evidence="5">
    <location>
        <begin position="72"/>
        <end position="94"/>
    </location>
</feature>
<keyword evidence="3 5" id="KW-1133">Transmembrane helix</keyword>
<comment type="subunit">
    <text evidence="5">NDH-1 is composed of 14 different subunits. Subunits NuoA, H, J, K, L, M, N constitute the membrane sector of the complex.</text>
</comment>
<gene>
    <name evidence="5" type="primary">nuoH</name>
    <name evidence="7" type="ORF">AS592_11130</name>
</gene>
<dbReference type="HAMAP" id="MF_01350">
    <property type="entry name" value="NDH1_NuoH"/>
    <property type="match status" value="1"/>
</dbReference>
<evidence type="ECO:0000256" key="6">
    <source>
        <dbReference type="RuleBase" id="RU000471"/>
    </source>
</evidence>
<accession>A0A151CJB8</accession>
<feature type="transmembrane region" description="Helical" evidence="5">
    <location>
        <begin position="290"/>
        <end position="308"/>
    </location>
</feature>
<feature type="transmembrane region" description="Helical" evidence="5">
    <location>
        <begin position="232"/>
        <end position="253"/>
    </location>
</feature>
<dbReference type="RefSeq" id="WP_067328638.1">
    <property type="nucleotide sequence ID" value="NZ_LNKT01000001.1"/>
</dbReference>
<reference evidence="7 8" key="1">
    <citation type="submission" date="2015-11" db="EMBL/GenBank/DDBJ databases">
        <title>Draft genome of Sulfurovum riftiae 1812E, a member of the Epsilonproteobacteria isolated from the tube of the deep-sea hydrothermal vent tubewom Riftia pachyptila.</title>
        <authorList>
            <person name="Vetriani C."/>
            <person name="Giovannelli D."/>
        </authorList>
    </citation>
    <scope>NUCLEOTIDE SEQUENCE [LARGE SCALE GENOMIC DNA]</scope>
    <source>
        <strain evidence="7 8">1812E</strain>
    </source>
</reference>
<evidence type="ECO:0000256" key="3">
    <source>
        <dbReference type="ARBA" id="ARBA00022989"/>
    </source>
</evidence>
<dbReference type="GO" id="GO:0048038">
    <property type="term" value="F:quinone binding"/>
    <property type="evidence" value="ECO:0007669"/>
    <property type="project" value="UniProtKB-KW"/>
</dbReference>
<keyword evidence="8" id="KW-1185">Reference proteome</keyword>
<evidence type="ECO:0000313" key="7">
    <source>
        <dbReference type="EMBL" id="KYJ87638.1"/>
    </source>
</evidence>